<evidence type="ECO:0000256" key="1">
    <source>
        <dbReference type="ARBA" id="ARBA00009986"/>
    </source>
</evidence>
<keyword evidence="2" id="KW-0560">Oxidoreductase</keyword>
<feature type="domain" description="Aldehyde dehydrogenase" evidence="3">
    <location>
        <begin position="18"/>
        <end position="471"/>
    </location>
</feature>
<dbReference type="OrthoDB" id="9812625at2"/>
<gene>
    <name evidence="4" type="ORF">SAMN02983003_3218</name>
</gene>
<sequence>MPLYPEHINTRLLIEGEWVEGSRSETVLDKFSRTPCGEVTIAGPAEIDRALAAAMSAHKAGAPNPNARAQVLERAIPMIAERRTDFRTLMGIEAGFPPSDADGEIDRCMETLRLSAIAARELKGEMVPMSGSPHGQGRLGFTRRVPVGPVLAITPFNSPLNTVCHKIAPAFAAGNPVVLKPSLHTPSTAALLAQILLEAGVPPAFLQVLHGGAETAETLIADERVRYITFTGSTAVGRSIQARAGLRRTQMELGSISSTVLCADADLDAAIPKIVAASFRKAGQVCSSIQLLHVERSIYESVLERIIAGADALKVGDPAAPGIQVGPLVSDAAADRVQAWVEEAIAMGATAHTRWWREGASIRPVVLTDVSPEMRVTCAEIFGPVLSIIPFDDFDEVIARANASPFGLAAGVFTKNLDTIAKAIEGLDVGGLHFNETSSSRIDLMPYGGVKDSGFGREGPAFAVAEMTEERLVTIRMA</sequence>
<dbReference type="SUPFAM" id="SSF53720">
    <property type="entry name" value="ALDH-like"/>
    <property type="match status" value="1"/>
</dbReference>
<dbReference type="GO" id="GO:0008911">
    <property type="term" value="F:lactaldehyde dehydrogenase (NAD+) activity"/>
    <property type="evidence" value="ECO:0007669"/>
    <property type="project" value="TreeGrafter"/>
</dbReference>
<dbReference type="Pfam" id="PF00171">
    <property type="entry name" value="Aldedh"/>
    <property type="match status" value="1"/>
</dbReference>
<dbReference type="InterPro" id="IPR015590">
    <property type="entry name" value="Aldehyde_DH_dom"/>
</dbReference>
<dbReference type="PANTHER" id="PTHR42991:SF1">
    <property type="entry name" value="ALDEHYDE DEHYDROGENASE"/>
    <property type="match status" value="1"/>
</dbReference>
<dbReference type="Proteomes" id="UP000183447">
    <property type="component" value="Unassembled WGS sequence"/>
</dbReference>
<accession>A0A1K2I2Q6</accession>
<evidence type="ECO:0000259" key="3">
    <source>
        <dbReference type="Pfam" id="PF00171"/>
    </source>
</evidence>
<evidence type="ECO:0000313" key="4">
    <source>
        <dbReference type="EMBL" id="SFZ86044.1"/>
    </source>
</evidence>
<dbReference type="RefSeq" id="WP_072345344.1">
    <property type="nucleotide sequence ID" value="NZ_FPKU01000003.1"/>
</dbReference>
<dbReference type="EMBL" id="FPKU01000003">
    <property type="protein sequence ID" value="SFZ86044.1"/>
    <property type="molecule type" value="Genomic_DNA"/>
</dbReference>
<keyword evidence="5" id="KW-1185">Reference proteome</keyword>
<comment type="similarity">
    <text evidence="1">Belongs to the aldehyde dehydrogenase family.</text>
</comment>
<dbReference type="PANTHER" id="PTHR42991">
    <property type="entry name" value="ALDEHYDE DEHYDROGENASE"/>
    <property type="match status" value="1"/>
</dbReference>
<name>A0A1K2I2Q6_9HYPH</name>
<evidence type="ECO:0000256" key="2">
    <source>
        <dbReference type="ARBA" id="ARBA00023002"/>
    </source>
</evidence>
<dbReference type="AlphaFoldDB" id="A0A1K2I2Q6"/>
<dbReference type="InterPro" id="IPR051020">
    <property type="entry name" value="ALDH-related_metabolic_enz"/>
</dbReference>
<dbReference type="Gene3D" id="3.40.605.10">
    <property type="entry name" value="Aldehyde Dehydrogenase, Chain A, domain 1"/>
    <property type="match status" value="1"/>
</dbReference>
<dbReference type="STRING" id="665118.SAMN02983003_3218"/>
<protein>
    <submittedName>
        <fullName evidence="4">Succinate-semialdehyde dehydrogenase / glutarate-semialdehyde dehydrogenase</fullName>
    </submittedName>
</protein>
<reference evidence="4 5" key="1">
    <citation type="submission" date="2016-11" db="EMBL/GenBank/DDBJ databases">
        <authorList>
            <person name="Jaros S."/>
            <person name="Januszkiewicz K."/>
            <person name="Wedrychowicz H."/>
        </authorList>
    </citation>
    <scope>NUCLEOTIDE SEQUENCE [LARGE SCALE GENOMIC DNA]</scope>
    <source>
        <strain evidence="4 5">ATCC 23634</strain>
    </source>
</reference>
<evidence type="ECO:0000313" key="5">
    <source>
        <dbReference type="Proteomes" id="UP000183447"/>
    </source>
</evidence>
<dbReference type="Gene3D" id="3.40.309.10">
    <property type="entry name" value="Aldehyde Dehydrogenase, Chain A, domain 2"/>
    <property type="match status" value="1"/>
</dbReference>
<dbReference type="InterPro" id="IPR016161">
    <property type="entry name" value="Ald_DH/histidinol_DH"/>
</dbReference>
<proteinExistence type="inferred from homology"/>
<dbReference type="InterPro" id="IPR016163">
    <property type="entry name" value="Ald_DH_C"/>
</dbReference>
<organism evidence="4 5">
    <name type="scientific">Devosia enhydra</name>
    <dbReference type="NCBI Taxonomy" id="665118"/>
    <lineage>
        <taxon>Bacteria</taxon>
        <taxon>Pseudomonadati</taxon>
        <taxon>Pseudomonadota</taxon>
        <taxon>Alphaproteobacteria</taxon>
        <taxon>Hyphomicrobiales</taxon>
        <taxon>Devosiaceae</taxon>
        <taxon>Devosia</taxon>
    </lineage>
</organism>
<dbReference type="InterPro" id="IPR016162">
    <property type="entry name" value="Ald_DH_N"/>
</dbReference>